<dbReference type="Proteomes" id="UP000332933">
    <property type="component" value="Unassembled WGS sequence"/>
</dbReference>
<reference evidence="3 4" key="1">
    <citation type="submission" date="2019-03" db="EMBL/GenBank/DDBJ databases">
        <authorList>
            <person name="Gaulin E."/>
            <person name="Dumas B."/>
        </authorList>
    </citation>
    <scope>NUCLEOTIDE SEQUENCE [LARGE SCALE GENOMIC DNA]</scope>
    <source>
        <strain evidence="3">CBS 568.67</strain>
    </source>
</reference>
<evidence type="ECO:0000313" key="3">
    <source>
        <dbReference type="EMBL" id="VFT98440.1"/>
    </source>
</evidence>
<sequence>MHLYASHGALEAANMFVMLHGAAGSHSDFRHLAPLVARHDDIRVVAFDLPGNGLTSADAAGGVHLSQDSVVAATQEAITQFINWQP</sequence>
<reference evidence="2" key="2">
    <citation type="submission" date="2019-06" db="EMBL/GenBank/DDBJ databases">
        <title>Genomics analysis of Aphanomyces spp. identifies a new class of oomycete effector associated with host adaptation.</title>
        <authorList>
            <person name="Gaulin E."/>
        </authorList>
    </citation>
    <scope>NUCLEOTIDE SEQUENCE</scope>
    <source>
        <strain evidence="2">CBS 578.67</strain>
    </source>
</reference>
<dbReference type="InterPro" id="IPR029058">
    <property type="entry name" value="AB_hydrolase_fold"/>
</dbReference>
<evidence type="ECO:0000313" key="2">
    <source>
        <dbReference type="EMBL" id="KAF0686400.1"/>
    </source>
</evidence>
<keyword evidence="4" id="KW-1185">Reference proteome</keyword>
<feature type="domain" description="AB hydrolase-1" evidence="1">
    <location>
        <begin position="16"/>
        <end position="61"/>
    </location>
</feature>
<dbReference type="Pfam" id="PF12697">
    <property type="entry name" value="Abhydrolase_6"/>
    <property type="match status" value="1"/>
</dbReference>
<gene>
    <name evidence="3" type="primary">Aste57867_21771</name>
    <name evidence="2" type="ORF">As57867_021702</name>
    <name evidence="3" type="ORF">ASTE57867_21771</name>
</gene>
<dbReference type="Gene3D" id="3.40.50.1820">
    <property type="entry name" value="alpha/beta hydrolase"/>
    <property type="match status" value="1"/>
</dbReference>
<organism evidence="3 4">
    <name type="scientific">Aphanomyces stellatus</name>
    <dbReference type="NCBI Taxonomy" id="120398"/>
    <lineage>
        <taxon>Eukaryota</taxon>
        <taxon>Sar</taxon>
        <taxon>Stramenopiles</taxon>
        <taxon>Oomycota</taxon>
        <taxon>Saprolegniomycetes</taxon>
        <taxon>Saprolegniales</taxon>
        <taxon>Verrucalvaceae</taxon>
        <taxon>Aphanomyces</taxon>
    </lineage>
</organism>
<dbReference type="AlphaFoldDB" id="A0A485LIE8"/>
<accession>A0A485LIE8</accession>
<name>A0A485LIE8_9STRA</name>
<dbReference type="OrthoDB" id="6431331at2759"/>
<evidence type="ECO:0000259" key="1">
    <source>
        <dbReference type="Pfam" id="PF12697"/>
    </source>
</evidence>
<dbReference type="EMBL" id="VJMH01007002">
    <property type="protein sequence ID" value="KAF0686400.1"/>
    <property type="molecule type" value="Genomic_DNA"/>
</dbReference>
<proteinExistence type="predicted"/>
<protein>
    <submittedName>
        <fullName evidence="3">Aste57867_21771 protein</fullName>
    </submittedName>
</protein>
<evidence type="ECO:0000313" key="4">
    <source>
        <dbReference type="Proteomes" id="UP000332933"/>
    </source>
</evidence>
<dbReference type="EMBL" id="CAADRA010007028">
    <property type="protein sequence ID" value="VFT98440.1"/>
    <property type="molecule type" value="Genomic_DNA"/>
</dbReference>
<dbReference type="InterPro" id="IPR000073">
    <property type="entry name" value="AB_hydrolase_1"/>
</dbReference>
<dbReference type="SUPFAM" id="SSF53474">
    <property type="entry name" value="alpha/beta-Hydrolases"/>
    <property type="match status" value="1"/>
</dbReference>